<keyword evidence="3" id="KW-0238">DNA-binding</keyword>
<organism evidence="6 7">
    <name type="scientific">Neoroseomonas terrae</name>
    <dbReference type="NCBI Taxonomy" id="424799"/>
    <lineage>
        <taxon>Bacteria</taxon>
        <taxon>Pseudomonadati</taxon>
        <taxon>Pseudomonadota</taxon>
        <taxon>Alphaproteobacteria</taxon>
        <taxon>Acetobacterales</taxon>
        <taxon>Acetobacteraceae</taxon>
        <taxon>Neoroseomonas</taxon>
    </lineage>
</organism>
<dbReference type="InterPro" id="IPR005119">
    <property type="entry name" value="LysR_subst-bd"/>
</dbReference>
<dbReference type="PRINTS" id="PR00039">
    <property type="entry name" value="HTHLYSR"/>
</dbReference>
<evidence type="ECO:0000256" key="4">
    <source>
        <dbReference type="ARBA" id="ARBA00023163"/>
    </source>
</evidence>
<keyword evidence="4" id="KW-0804">Transcription</keyword>
<reference evidence="7" key="1">
    <citation type="journal article" date="2021" name="Syst. Appl. Microbiol.">
        <title>Roseomonas hellenica sp. nov., isolated from roots of wild-growing Alkanna tinctoria.</title>
        <authorList>
            <person name="Rat A."/>
            <person name="Naranjo H.D."/>
            <person name="Lebbe L."/>
            <person name="Cnockaert M."/>
            <person name="Krigas N."/>
            <person name="Grigoriadou K."/>
            <person name="Maloupa E."/>
            <person name="Willems A."/>
        </authorList>
    </citation>
    <scope>NUCLEOTIDE SEQUENCE [LARGE SCALE GENOMIC DNA]</scope>
    <source>
        <strain evidence="7">LMG 31159</strain>
    </source>
</reference>
<evidence type="ECO:0000259" key="5">
    <source>
        <dbReference type="PROSITE" id="PS50931"/>
    </source>
</evidence>
<sequence>MLAHKQCLCETSRMNLRQLEILHAVLRTGSVTEAARALNLSQPAVSIALRHYEDRLGAPIFHRSKGRLTPTAEALEMFPDIEDLLVRVTAVNRRLHDLLESRGGSLSILSTATIVNSNLASAIGQYKKRYPDVRIILRRMSTQQIIDQIERGEAELGLAHQDLPEENLEVERLAEIAVVCGLRTDHPLARKPSIQVGDLRGEPVITYGPAAPIGRPIRAAFAAAGIEIRDGVIVNDALTGFHLASAGAGIALVGHLGTRAPMMFPDLLVRPLRPKILAPVLLLTRKARPLSRNALRMIEFLRRSGGARG</sequence>
<comment type="caution">
    <text evidence="6">The sequence shown here is derived from an EMBL/GenBank/DDBJ whole genome shotgun (WGS) entry which is preliminary data.</text>
</comment>
<evidence type="ECO:0000313" key="6">
    <source>
        <dbReference type="EMBL" id="MBR0648580.1"/>
    </source>
</evidence>
<evidence type="ECO:0000256" key="2">
    <source>
        <dbReference type="ARBA" id="ARBA00023015"/>
    </source>
</evidence>
<dbReference type="InterPro" id="IPR036388">
    <property type="entry name" value="WH-like_DNA-bd_sf"/>
</dbReference>
<dbReference type="PANTHER" id="PTHR30427:SF1">
    <property type="entry name" value="TRANSCRIPTIONAL ACTIVATOR PROTEIN LYSR"/>
    <property type="match status" value="1"/>
</dbReference>
<dbReference type="Gene3D" id="1.10.10.10">
    <property type="entry name" value="Winged helix-like DNA-binding domain superfamily/Winged helix DNA-binding domain"/>
    <property type="match status" value="1"/>
</dbReference>
<dbReference type="Gene3D" id="3.40.190.290">
    <property type="match status" value="1"/>
</dbReference>
<dbReference type="Pfam" id="PF03466">
    <property type="entry name" value="LysR_substrate"/>
    <property type="match status" value="1"/>
</dbReference>
<keyword evidence="2" id="KW-0805">Transcription regulation</keyword>
<dbReference type="Proteomes" id="UP000698752">
    <property type="component" value="Unassembled WGS sequence"/>
</dbReference>
<comment type="similarity">
    <text evidence="1">Belongs to the LysR transcriptional regulatory family.</text>
</comment>
<dbReference type="EMBL" id="JAAEDI010000003">
    <property type="protein sequence ID" value="MBR0648580.1"/>
    <property type="molecule type" value="Genomic_DNA"/>
</dbReference>
<evidence type="ECO:0000313" key="7">
    <source>
        <dbReference type="Proteomes" id="UP000698752"/>
    </source>
</evidence>
<dbReference type="Pfam" id="PF00126">
    <property type="entry name" value="HTH_1"/>
    <property type="match status" value="1"/>
</dbReference>
<dbReference type="SUPFAM" id="SSF53850">
    <property type="entry name" value="Periplasmic binding protein-like II"/>
    <property type="match status" value="1"/>
</dbReference>
<accession>A0ABS5EC31</accession>
<proteinExistence type="inferred from homology"/>
<dbReference type="PROSITE" id="PS50931">
    <property type="entry name" value="HTH_LYSR"/>
    <property type="match status" value="1"/>
</dbReference>
<dbReference type="PANTHER" id="PTHR30427">
    <property type="entry name" value="TRANSCRIPTIONAL ACTIVATOR PROTEIN LYSR"/>
    <property type="match status" value="1"/>
</dbReference>
<protein>
    <submittedName>
        <fullName evidence="6">LysR family transcriptional regulator</fullName>
    </submittedName>
</protein>
<dbReference type="InterPro" id="IPR036390">
    <property type="entry name" value="WH_DNA-bd_sf"/>
</dbReference>
<evidence type="ECO:0000256" key="1">
    <source>
        <dbReference type="ARBA" id="ARBA00009437"/>
    </source>
</evidence>
<evidence type="ECO:0000256" key="3">
    <source>
        <dbReference type="ARBA" id="ARBA00023125"/>
    </source>
</evidence>
<feature type="domain" description="HTH lysR-type" evidence="5">
    <location>
        <begin position="14"/>
        <end position="71"/>
    </location>
</feature>
<dbReference type="SUPFAM" id="SSF46785">
    <property type="entry name" value="Winged helix' DNA-binding domain"/>
    <property type="match status" value="1"/>
</dbReference>
<name>A0ABS5EC31_9PROT</name>
<keyword evidence="7" id="KW-1185">Reference proteome</keyword>
<gene>
    <name evidence="6" type="ORF">GXW78_02805</name>
</gene>
<dbReference type="InterPro" id="IPR000847">
    <property type="entry name" value="LysR_HTH_N"/>
</dbReference>